<dbReference type="InterPro" id="IPR001667">
    <property type="entry name" value="DDH_dom"/>
</dbReference>
<keyword evidence="5 9" id="KW-0269">Exonuclease</keyword>
<evidence type="ECO:0000259" key="7">
    <source>
        <dbReference type="Pfam" id="PF02272"/>
    </source>
</evidence>
<comment type="caution">
    <text evidence="9">The sequence shown here is derived from an EMBL/GenBank/DDBJ whole genome shotgun (WGS) entry which is preliminary data.</text>
</comment>
<comment type="similarity">
    <text evidence="1">Belongs to the RecJ family.</text>
</comment>
<evidence type="ECO:0000313" key="9">
    <source>
        <dbReference type="EMBL" id="HGW92317.1"/>
    </source>
</evidence>
<dbReference type="AlphaFoldDB" id="A0A7C4U7Z3"/>
<evidence type="ECO:0000256" key="1">
    <source>
        <dbReference type="ARBA" id="ARBA00005915"/>
    </source>
</evidence>
<dbReference type="PANTHER" id="PTHR30255">
    <property type="entry name" value="SINGLE-STRANDED-DNA-SPECIFIC EXONUCLEASE RECJ"/>
    <property type="match status" value="1"/>
</dbReference>
<evidence type="ECO:0000256" key="3">
    <source>
        <dbReference type="ARBA" id="ARBA00022722"/>
    </source>
</evidence>
<dbReference type="Pfam" id="PF17768">
    <property type="entry name" value="RecJ_OB"/>
    <property type="match status" value="1"/>
</dbReference>
<keyword evidence="3" id="KW-0540">Nuclease</keyword>
<sequence>MRWKIENSMKINPPDNMKINPIVYSILKKRDMTDEEIIDFLNPDISKLESPFKFKDMEKSVQKILDNVESKKKIMIFGDYDVDGTTGTALLNKVIKRIGGDVIYYIPHRLKEGYGFSKNGVEYAKENNVSLIITVDCGIKAVNNVKLARDYGIDVIITDHHEVGEVIPDAFSIINPKFDDNYPFKYLAGVGVAFKLAQGIFYELKEHKNFLLWQLDLVATGTIADLAPLIGENRILTKYGLIVLNKLKKPGFKMLKEISGLKREIRSEDISFIIGPRMNALGRIAHANDTVRLLLTDNFEEAKRIALKMDYLNRERQETEKDIVEDAIEMIKGMDLKKYWSLILWSEDWHEGVIGIAASKLVEKYSRPTILCSVKDGFAKCSGRSIEGVHLLNALKECDEIFEEYGGHSDAAGMTLKAEKLEDFRERFNESVKKQMNEDMLEGVISIDLEIELEDINEELMSELKKLEPFGEDNPHPEFLLRGVKIVGYPELSSKYVRFLINKNKSNHKVVAFDRIDIYDEIKNKPFIDLVFNVLKSRDERIYLKLLDYKVCG</sequence>
<reference evidence="9" key="1">
    <citation type="journal article" date="2020" name="mSystems">
        <title>Genome- and Community-Level Interaction Insights into Carbon Utilization and Element Cycling Functions of Hydrothermarchaeota in Hydrothermal Sediment.</title>
        <authorList>
            <person name="Zhou Z."/>
            <person name="Liu Y."/>
            <person name="Xu W."/>
            <person name="Pan J."/>
            <person name="Luo Z.H."/>
            <person name="Li M."/>
        </authorList>
    </citation>
    <scope>NUCLEOTIDE SEQUENCE [LARGE SCALE GENOMIC DNA]</scope>
    <source>
        <strain evidence="9">SpSt-780</strain>
    </source>
</reference>
<evidence type="ECO:0000256" key="2">
    <source>
        <dbReference type="ARBA" id="ARBA00019841"/>
    </source>
</evidence>
<protein>
    <recommendedName>
        <fullName evidence="2">Single-stranded-DNA-specific exonuclease RecJ</fullName>
    </recommendedName>
</protein>
<dbReference type="GO" id="GO:0006310">
    <property type="term" value="P:DNA recombination"/>
    <property type="evidence" value="ECO:0007669"/>
    <property type="project" value="InterPro"/>
</dbReference>
<feature type="domain" description="RecJ OB" evidence="8">
    <location>
        <begin position="447"/>
        <end position="534"/>
    </location>
</feature>
<dbReference type="InterPro" id="IPR038763">
    <property type="entry name" value="DHH_sf"/>
</dbReference>
<dbReference type="InterPro" id="IPR041122">
    <property type="entry name" value="RecJ_OB"/>
</dbReference>
<evidence type="ECO:0000256" key="4">
    <source>
        <dbReference type="ARBA" id="ARBA00022801"/>
    </source>
</evidence>
<dbReference type="GO" id="GO:0003676">
    <property type="term" value="F:nucleic acid binding"/>
    <property type="evidence" value="ECO:0007669"/>
    <property type="project" value="InterPro"/>
</dbReference>
<dbReference type="GO" id="GO:0008409">
    <property type="term" value="F:5'-3' exonuclease activity"/>
    <property type="evidence" value="ECO:0007669"/>
    <property type="project" value="InterPro"/>
</dbReference>
<dbReference type="GO" id="GO:0006281">
    <property type="term" value="P:DNA repair"/>
    <property type="evidence" value="ECO:0007669"/>
    <property type="project" value="InterPro"/>
</dbReference>
<dbReference type="NCBIfam" id="TIGR00644">
    <property type="entry name" value="recJ"/>
    <property type="match status" value="1"/>
</dbReference>
<dbReference type="PANTHER" id="PTHR30255:SF2">
    <property type="entry name" value="SINGLE-STRANDED-DNA-SPECIFIC EXONUCLEASE RECJ"/>
    <property type="match status" value="1"/>
</dbReference>
<dbReference type="Gene3D" id="3.10.310.30">
    <property type="match status" value="1"/>
</dbReference>
<dbReference type="SUPFAM" id="SSF64182">
    <property type="entry name" value="DHH phosphoesterases"/>
    <property type="match status" value="1"/>
</dbReference>
<gene>
    <name evidence="9" type="primary">recJ</name>
    <name evidence="9" type="ORF">ENV67_07250</name>
</gene>
<evidence type="ECO:0000259" key="6">
    <source>
        <dbReference type="Pfam" id="PF01368"/>
    </source>
</evidence>
<dbReference type="Pfam" id="PF01368">
    <property type="entry name" value="DHH"/>
    <property type="match status" value="1"/>
</dbReference>
<name>A0A7C4U7Z3_UNCW3</name>
<feature type="domain" description="DHHA1" evidence="7">
    <location>
        <begin position="346"/>
        <end position="433"/>
    </location>
</feature>
<keyword evidence="4" id="KW-0378">Hydrolase</keyword>
<evidence type="ECO:0000259" key="8">
    <source>
        <dbReference type="Pfam" id="PF17768"/>
    </source>
</evidence>
<dbReference type="Gene3D" id="3.90.1640.30">
    <property type="match status" value="1"/>
</dbReference>
<proteinExistence type="inferred from homology"/>
<dbReference type="Pfam" id="PF02272">
    <property type="entry name" value="DHHA1"/>
    <property type="match status" value="1"/>
</dbReference>
<dbReference type="InterPro" id="IPR051673">
    <property type="entry name" value="SSDNA_exonuclease_RecJ"/>
</dbReference>
<accession>A0A7C4U7Z3</accession>
<dbReference type="EMBL" id="DTHG01000090">
    <property type="protein sequence ID" value="HGW92317.1"/>
    <property type="molecule type" value="Genomic_DNA"/>
</dbReference>
<feature type="domain" description="DDH" evidence="6">
    <location>
        <begin position="73"/>
        <end position="222"/>
    </location>
</feature>
<evidence type="ECO:0000256" key="5">
    <source>
        <dbReference type="ARBA" id="ARBA00022839"/>
    </source>
</evidence>
<dbReference type="InterPro" id="IPR004610">
    <property type="entry name" value="RecJ"/>
</dbReference>
<organism evidence="9">
    <name type="scientific">candidate division WOR-3 bacterium</name>
    <dbReference type="NCBI Taxonomy" id="2052148"/>
    <lineage>
        <taxon>Bacteria</taxon>
        <taxon>Bacteria division WOR-3</taxon>
    </lineage>
</organism>
<dbReference type="InterPro" id="IPR003156">
    <property type="entry name" value="DHHA1_dom"/>
</dbReference>